<feature type="compositionally biased region" description="Gly residues" evidence="1">
    <location>
        <begin position="250"/>
        <end position="260"/>
    </location>
</feature>
<evidence type="ECO:0000313" key="2">
    <source>
        <dbReference type="EMBL" id="OWK04233.1"/>
    </source>
</evidence>
<feature type="region of interest" description="Disordered" evidence="1">
    <location>
        <begin position="1"/>
        <end position="44"/>
    </location>
</feature>
<feature type="region of interest" description="Disordered" evidence="1">
    <location>
        <begin position="241"/>
        <end position="260"/>
    </location>
</feature>
<name>A0A212CE17_CEREH</name>
<organism evidence="2 3">
    <name type="scientific">Cervus elaphus hippelaphus</name>
    <name type="common">European red deer</name>
    <dbReference type="NCBI Taxonomy" id="46360"/>
    <lineage>
        <taxon>Eukaryota</taxon>
        <taxon>Metazoa</taxon>
        <taxon>Chordata</taxon>
        <taxon>Craniata</taxon>
        <taxon>Vertebrata</taxon>
        <taxon>Euteleostomi</taxon>
        <taxon>Mammalia</taxon>
        <taxon>Eutheria</taxon>
        <taxon>Laurasiatheria</taxon>
        <taxon>Artiodactyla</taxon>
        <taxon>Ruminantia</taxon>
        <taxon>Pecora</taxon>
        <taxon>Cervidae</taxon>
        <taxon>Cervinae</taxon>
        <taxon>Cervus</taxon>
    </lineage>
</organism>
<evidence type="ECO:0000313" key="3">
    <source>
        <dbReference type="Proteomes" id="UP000242450"/>
    </source>
</evidence>
<dbReference type="OrthoDB" id="8924555at2759"/>
<proteinExistence type="predicted"/>
<dbReference type="AlphaFoldDB" id="A0A212CE17"/>
<dbReference type="EMBL" id="MKHE01000021">
    <property type="protein sequence ID" value="OWK04233.1"/>
    <property type="molecule type" value="Genomic_DNA"/>
</dbReference>
<protein>
    <submittedName>
        <fullName evidence="2">Uncharacterized protein</fullName>
    </submittedName>
</protein>
<feature type="compositionally biased region" description="Basic and acidic residues" evidence="1">
    <location>
        <begin position="19"/>
        <end position="29"/>
    </location>
</feature>
<accession>A0A212CE17</accession>
<keyword evidence="3" id="KW-1185">Reference proteome</keyword>
<reference evidence="2 3" key="1">
    <citation type="journal article" date="2018" name="Mol. Genet. Genomics">
        <title>The red deer Cervus elaphus genome CerEla1.0: sequencing, annotating, genes, and chromosomes.</title>
        <authorList>
            <person name="Bana N.A."/>
            <person name="Nyiri A."/>
            <person name="Nagy J."/>
            <person name="Frank K."/>
            <person name="Nagy T."/>
            <person name="Steger V."/>
            <person name="Schiller M."/>
            <person name="Lakatos P."/>
            <person name="Sugar L."/>
            <person name="Horn P."/>
            <person name="Barta E."/>
            <person name="Orosz L."/>
        </authorList>
    </citation>
    <scope>NUCLEOTIDE SEQUENCE [LARGE SCALE GENOMIC DNA]</scope>
    <source>
        <strain evidence="2">Hungarian</strain>
    </source>
</reference>
<sequence>MQPRGGRGGRAFLLCPRPAEGRGTSDPEIPRAPPSSPFSDVRPDPPWACLAPRRTLPCSPCGLQSTSFRVRGGQDPVAPAESVMAPCAGRGYFRGIYQGQRVQHHELPASLPSCWLSLEGGLLYAFVGPAAAVVLVRTPAPLARTEPLAYPQARPPVGSAPPSGSPWSAGAGGALSPAGLISVGTAGLAAVQRPCACREACAGLRKGIALQGPAHRAGPHCLVVRPEPGWGRRLDVAEESEAQGTQGRLGLQGTGDGGASGQAELGAVRSPVLPWGWGAGPSAPTGTPPYPLPPILQVNMVIGILVFNKLVSKDGITDKKLKERAG</sequence>
<dbReference type="Proteomes" id="UP000242450">
    <property type="component" value="Chromosome 21"/>
</dbReference>
<gene>
    <name evidence="2" type="ORF">Celaphus_00016155</name>
</gene>
<evidence type="ECO:0000256" key="1">
    <source>
        <dbReference type="SAM" id="MobiDB-lite"/>
    </source>
</evidence>
<comment type="caution">
    <text evidence="2">The sequence shown here is derived from an EMBL/GenBank/DDBJ whole genome shotgun (WGS) entry which is preliminary data.</text>
</comment>